<dbReference type="RefSeq" id="XP_034255057.1">
    <property type="nucleotide sequence ID" value="XM_034399166.1"/>
</dbReference>
<name>A0A6P9AAD0_THRPL</name>
<organism evidence="3">
    <name type="scientific">Thrips palmi</name>
    <name type="common">Melon thrips</name>
    <dbReference type="NCBI Taxonomy" id="161013"/>
    <lineage>
        <taxon>Eukaryota</taxon>
        <taxon>Metazoa</taxon>
        <taxon>Ecdysozoa</taxon>
        <taxon>Arthropoda</taxon>
        <taxon>Hexapoda</taxon>
        <taxon>Insecta</taxon>
        <taxon>Pterygota</taxon>
        <taxon>Neoptera</taxon>
        <taxon>Paraneoptera</taxon>
        <taxon>Thysanoptera</taxon>
        <taxon>Terebrantia</taxon>
        <taxon>Thripoidea</taxon>
        <taxon>Thripidae</taxon>
        <taxon>Thrips</taxon>
    </lineage>
</organism>
<evidence type="ECO:0000313" key="3">
    <source>
        <dbReference type="RefSeq" id="XP_034255057.1"/>
    </source>
</evidence>
<dbReference type="Proteomes" id="UP000515158">
    <property type="component" value="Unplaced"/>
</dbReference>
<proteinExistence type="predicted"/>
<feature type="compositionally biased region" description="Polar residues" evidence="1">
    <location>
        <begin position="29"/>
        <end position="49"/>
    </location>
</feature>
<feature type="region of interest" description="Disordered" evidence="1">
    <location>
        <begin position="138"/>
        <end position="163"/>
    </location>
</feature>
<dbReference type="KEGG" id="tpal:117653479"/>
<protein>
    <submittedName>
        <fullName evidence="3">Uncharacterized protein LOC117653479 isoform X1</fullName>
    </submittedName>
</protein>
<reference evidence="3" key="1">
    <citation type="submission" date="2025-08" db="UniProtKB">
        <authorList>
            <consortium name="RefSeq"/>
        </authorList>
    </citation>
    <scope>IDENTIFICATION</scope>
    <source>
        <tissue evidence="3">Total insect</tissue>
    </source>
</reference>
<sequence length="226" mass="24431">MSLLHSWGVAPRCAVCCGATETGRREHSSGSARRNRNPFNQGVSPSPTRMQMGARSPVHPRGPAARETIREVADPRQATWTQDSRRGARGFLQSSPAVQALRSAGMAGWCSSLLVVALAVLLVADCTLAQTFSYSRGWKSGKRTSSAAGVAVPSGTTAGGRGADDVLAEDLPLYRYFLEGRGEHRAPYDPWRLVDEPLLHMGRRPALQALQALQQTSEQAAEHEDR</sequence>
<dbReference type="InParanoid" id="A0A6P9AAD0"/>
<keyword evidence="2" id="KW-1185">Reference proteome</keyword>
<dbReference type="GeneID" id="117653479"/>
<evidence type="ECO:0000256" key="1">
    <source>
        <dbReference type="SAM" id="MobiDB-lite"/>
    </source>
</evidence>
<feature type="region of interest" description="Disordered" evidence="1">
    <location>
        <begin position="21"/>
        <end position="87"/>
    </location>
</feature>
<evidence type="ECO:0000313" key="2">
    <source>
        <dbReference type="Proteomes" id="UP000515158"/>
    </source>
</evidence>
<dbReference type="OrthoDB" id="10515055at2759"/>
<dbReference type="AlphaFoldDB" id="A0A6P9AAD0"/>
<accession>A0A6P9AAD0</accession>
<gene>
    <name evidence="3" type="primary">LOC117653479</name>
</gene>